<dbReference type="SUPFAM" id="SSF51735">
    <property type="entry name" value="NAD(P)-binding Rossmann-fold domains"/>
    <property type="match status" value="1"/>
</dbReference>
<dbReference type="InterPro" id="IPR001509">
    <property type="entry name" value="Epimerase_deHydtase"/>
</dbReference>
<accession>A0ABU8W6M4</accession>
<proteinExistence type="inferred from homology"/>
<dbReference type="EMBL" id="JBBKZV010000025">
    <property type="protein sequence ID" value="MEJ8825701.1"/>
    <property type="molecule type" value="Genomic_DNA"/>
</dbReference>
<feature type="domain" description="NAD-dependent epimerase/dehydratase" evidence="4">
    <location>
        <begin position="5"/>
        <end position="166"/>
    </location>
</feature>
<dbReference type="Pfam" id="PF01370">
    <property type="entry name" value="Epimerase"/>
    <property type="match status" value="1"/>
</dbReference>
<evidence type="ECO:0000256" key="2">
    <source>
        <dbReference type="ARBA" id="ARBA00023002"/>
    </source>
</evidence>
<dbReference type="PANTHER" id="PTHR43103">
    <property type="entry name" value="NUCLEOSIDE-DIPHOSPHATE-SUGAR EPIMERASE"/>
    <property type="match status" value="1"/>
</dbReference>
<comment type="similarity">
    <text evidence="1">Belongs to the NAD(P)-dependent epimerase/dehydratase family.</text>
</comment>
<evidence type="ECO:0000256" key="1">
    <source>
        <dbReference type="ARBA" id="ARBA00007637"/>
    </source>
</evidence>
<keyword evidence="3" id="KW-0520">NAD</keyword>
<dbReference type="RefSeq" id="WP_340366734.1">
    <property type="nucleotide sequence ID" value="NZ_JBBKZV010000025.1"/>
</dbReference>
<gene>
    <name evidence="5" type="ORF">WKW80_27345</name>
</gene>
<dbReference type="Proteomes" id="UP001363010">
    <property type="component" value="Unassembled WGS sequence"/>
</dbReference>
<keyword evidence="6" id="KW-1185">Reference proteome</keyword>
<dbReference type="InterPro" id="IPR036291">
    <property type="entry name" value="NAD(P)-bd_dom_sf"/>
</dbReference>
<organism evidence="5 6">
    <name type="scientific">Variovorax humicola</name>
    <dbReference type="NCBI Taxonomy" id="1769758"/>
    <lineage>
        <taxon>Bacteria</taxon>
        <taxon>Pseudomonadati</taxon>
        <taxon>Pseudomonadota</taxon>
        <taxon>Betaproteobacteria</taxon>
        <taxon>Burkholderiales</taxon>
        <taxon>Comamonadaceae</taxon>
        <taxon>Variovorax</taxon>
    </lineage>
</organism>
<reference evidence="5 6" key="1">
    <citation type="submission" date="2024-03" db="EMBL/GenBank/DDBJ databases">
        <title>Novel species of the genus Variovorax.</title>
        <authorList>
            <person name="Liu Q."/>
            <person name="Xin Y.-H."/>
        </authorList>
    </citation>
    <scope>NUCLEOTIDE SEQUENCE [LARGE SCALE GENOMIC DNA]</scope>
    <source>
        <strain evidence="5 6">KACC 18501</strain>
    </source>
</reference>
<protein>
    <submittedName>
        <fullName evidence="5">NAD(P)-dependent oxidoreductase</fullName>
    </submittedName>
</protein>
<name>A0ABU8W6M4_9BURK</name>
<evidence type="ECO:0000259" key="4">
    <source>
        <dbReference type="Pfam" id="PF01370"/>
    </source>
</evidence>
<evidence type="ECO:0000256" key="3">
    <source>
        <dbReference type="ARBA" id="ARBA00023027"/>
    </source>
</evidence>
<sequence length="280" mass="30629">MKKIALSGAAGQLGSVVRAALIARGVPLRSAAGSKPLVPLVAGEEVMHGDLRDSAVVDRLLEDVDVLIHFAGTSVERPLPEIIENNLRALVEVYEGARRNGVRRVVFASSNHAIGMYPVADRLGLTCEPRPDGFYGLSKVWGEALARMYWDKHGVETICVRIGSCVERPTEPRHLSTWFGHADLMHFLDRCIEAEDVGFLVVWGVSANKRSWWDNRGAERLGFRPTQDAEVYAAQVLSRPNPLDALGQRFQGGSFVGINYSRDDVAARQPAASADAHSFS</sequence>
<evidence type="ECO:0000313" key="5">
    <source>
        <dbReference type="EMBL" id="MEJ8825701.1"/>
    </source>
</evidence>
<dbReference type="PANTHER" id="PTHR43103:SF5">
    <property type="entry name" value="4-EPIMERASE, PUTATIVE (AFU_ORTHOLOGUE AFUA_7G00360)-RELATED"/>
    <property type="match status" value="1"/>
</dbReference>
<evidence type="ECO:0000313" key="6">
    <source>
        <dbReference type="Proteomes" id="UP001363010"/>
    </source>
</evidence>
<dbReference type="Gene3D" id="3.40.50.720">
    <property type="entry name" value="NAD(P)-binding Rossmann-like Domain"/>
    <property type="match status" value="1"/>
</dbReference>
<keyword evidence="2" id="KW-0560">Oxidoreductase</keyword>
<comment type="caution">
    <text evidence="5">The sequence shown here is derived from an EMBL/GenBank/DDBJ whole genome shotgun (WGS) entry which is preliminary data.</text>
</comment>